<organism evidence="1 2">
    <name type="scientific">Marinicauda algicola</name>
    <dbReference type="NCBI Taxonomy" id="2029849"/>
    <lineage>
        <taxon>Bacteria</taxon>
        <taxon>Pseudomonadati</taxon>
        <taxon>Pseudomonadota</taxon>
        <taxon>Alphaproteobacteria</taxon>
        <taxon>Maricaulales</taxon>
        <taxon>Maricaulaceae</taxon>
        <taxon>Marinicauda</taxon>
    </lineage>
</organism>
<dbReference type="RefSeq" id="WP_135997420.1">
    <property type="nucleotide sequence ID" value="NZ_CP071057.1"/>
</dbReference>
<gene>
    <name evidence="1" type="ORF">E5163_15385</name>
</gene>
<sequence length="108" mass="12000">MDYRFSINVASRRGRRKTDLLARANGRIRIRGWGGHDPGQAQRSSADAELDGRRRLDTPIDGALADPEAASKVFVMAGLYGRVLEMQLQMNESTLGLRDTLLEAVESR</sequence>
<proteinExistence type="predicted"/>
<accession>A0A4S2GWH8</accession>
<dbReference type="AlphaFoldDB" id="A0A4S2GWH8"/>
<dbReference type="EMBL" id="SRXW01000006">
    <property type="protein sequence ID" value="TGY87447.1"/>
    <property type="molecule type" value="Genomic_DNA"/>
</dbReference>
<keyword evidence="2" id="KW-1185">Reference proteome</keyword>
<protein>
    <submittedName>
        <fullName evidence="1">Uncharacterized protein</fullName>
    </submittedName>
</protein>
<name>A0A4S2GWH8_9PROT</name>
<reference evidence="1 2" key="1">
    <citation type="journal article" date="2017" name="Int. J. Syst. Evol. Microbiol.">
        <title>Marinicauda algicola sp. nov., isolated from a marine red alga Rhodosorus marinus.</title>
        <authorList>
            <person name="Jeong S.E."/>
            <person name="Jeon S.H."/>
            <person name="Chun B.H."/>
            <person name="Kim D.W."/>
            <person name="Jeon C.O."/>
        </authorList>
    </citation>
    <scope>NUCLEOTIDE SEQUENCE [LARGE SCALE GENOMIC DNA]</scope>
    <source>
        <strain evidence="1 2">JCM 31718</strain>
    </source>
</reference>
<evidence type="ECO:0000313" key="1">
    <source>
        <dbReference type="EMBL" id="TGY87447.1"/>
    </source>
</evidence>
<dbReference type="Proteomes" id="UP000308054">
    <property type="component" value="Unassembled WGS sequence"/>
</dbReference>
<evidence type="ECO:0000313" key="2">
    <source>
        <dbReference type="Proteomes" id="UP000308054"/>
    </source>
</evidence>
<comment type="caution">
    <text evidence="1">The sequence shown here is derived from an EMBL/GenBank/DDBJ whole genome shotgun (WGS) entry which is preliminary data.</text>
</comment>